<gene>
    <name evidence="2" type="ORF">OBE_09184</name>
</gene>
<evidence type="ECO:0000256" key="1">
    <source>
        <dbReference type="SAM" id="Phobius"/>
    </source>
</evidence>
<feature type="non-terminal residue" evidence="2">
    <location>
        <position position="1"/>
    </location>
</feature>
<protein>
    <submittedName>
        <fullName evidence="2">Membrane protein</fullName>
    </submittedName>
</protein>
<name>K1TL73_9ZZZZ</name>
<dbReference type="AlphaFoldDB" id="K1TL73"/>
<comment type="caution">
    <text evidence="2">The sequence shown here is derived from an EMBL/GenBank/DDBJ whole genome shotgun (WGS) entry which is preliminary data.</text>
</comment>
<feature type="transmembrane region" description="Helical" evidence="1">
    <location>
        <begin position="7"/>
        <end position="25"/>
    </location>
</feature>
<evidence type="ECO:0000313" key="2">
    <source>
        <dbReference type="EMBL" id="EKC60011.1"/>
    </source>
</evidence>
<feature type="transmembrane region" description="Helical" evidence="1">
    <location>
        <begin position="31"/>
        <end position="49"/>
    </location>
</feature>
<sequence>QNEVSGLMIMGLIGGTIFPLLMGALSDALGSQNGSVAVIGCGALYLLWLSSKLQTDTK</sequence>
<proteinExistence type="predicted"/>
<keyword evidence="1" id="KW-0472">Membrane</keyword>
<keyword evidence="1" id="KW-0812">Transmembrane</keyword>
<dbReference type="Gene3D" id="1.20.1250.20">
    <property type="entry name" value="MFS general substrate transporter like domains"/>
    <property type="match status" value="1"/>
</dbReference>
<dbReference type="EMBL" id="AJWZ01006356">
    <property type="protein sequence ID" value="EKC60011.1"/>
    <property type="molecule type" value="Genomic_DNA"/>
</dbReference>
<dbReference type="InterPro" id="IPR036259">
    <property type="entry name" value="MFS_trans_sf"/>
</dbReference>
<reference evidence="2" key="1">
    <citation type="journal article" date="2013" name="Environ. Microbiol.">
        <title>Microbiota from the distal guts of lean and obese adolescents exhibit partial functional redundancy besides clear differences in community structure.</title>
        <authorList>
            <person name="Ferrer M."/>
            <person name="Ruiz A."/>
            <person name="Lanza F."/>
            <person name="Haange S.B."/>
            <person name="Oberbach A."/>
            <person name="Till H."/>
            <person name="Bargiela R."/>
            <person name="Campoy C."/>
            <person name="Segura M.T."/>
            <person name="Richter M."/>
            <person name="von Bergen M."/>
            <person name="Seifert J."/>
            <person name="Suarez A."/>
        </authorList>
    </citation>
    <scope>NUCLEOTIDE SEQUENCE</scope>
</reference>
<accession>K1TL73</accession>
<organism evidence="2">
    <name type="scientific">human gut metagenome</name>
    <dbReference type="NCBI Taxonomy" id="408170"/>
    <lineage>
        <taxon>unclassified sequences</taxon>
        <taxon>metagenomes</taxon>
        <taxon>organismal metagenomes</taxon>
    </lineage>
</organism>
<keyword evidence="1" id="KW-1133">Transmembrane helix</keyword>